<proteinExistence type="predicted"/>
<name>A0A8J2PYL8_9HEXA</name>
<dbReference type="Proteomes" id="UP000708208">
    <property type="component" value="Unassembled WGS sequence"/>
</dbReference>
<accession>A0A8J2PYL8</accession>
<keyword evidence="2" id="KW-1185">Reference proteome</keyword>
<organism evidence="1 2">
    <name type="scientific">Allacma fusca</name>
    <dbReference type="NCBI Taxonomy" id="39272"/>
    <lineage>
        <taxon>Eukaryota</taxon>
        <taxon>Metazoa</taxon>
        <taxon>Ecdysozoa</taxon>
        <taxon>Arthropoda</taxon>
        <taxon>Hexapoda</taxon>
        <taxon>Collembola</taxon>
        <taxon>Symphypleona</taxon>
        <taxon>Sminthuridae</taxon>
        <taxon>Allacma</taxon>
    </lineage>
</organism>
<protein>
    <submittedName>
        <fullName evidence="1">Uncharacterized protein</fullName>
    </submittedName>
</protein>
<dbReference type="AlphaFoldDB" id="A0A8J2PYL8"/>
<sequence>MSGQFLHKKGDVITNPIIHSGRQNLERKLLNKSAVAVAKSLHMYADMEAARGGNISSLPTRKILQQMTYEAKLEQDNDKDTIVDLLVRSFRPCEFCGLFSASKRYLRGIIFTDR</sequence>
<dbReference type="EMBL" id="CAJVCH010540846">
    <property type="protein sequence ID" value="CAG7826710.1"/>
    <property type="molecule type" value="Genomic_DNA"/>
</dbReference>
<dbReference type="OrthoDB" id="7695773at2759"/>
<comment type="caution">
    <text evidence="1">The sequence shown here is derived from an EMBL/GenBank/DDBJ whole genome shotgun (WGS) entry which is preliminary data.</text>
</comment>
<gene>
    <name evidence="1" type="ORF">AFUS01_LOCUS36752</name>
</gene>
<evidence type="ECO:0000313" key="2">
    <source>
        <dbReference type="Proteomes" id="UP000708208"/>
    </source>
</evidence>
<reference evidence="1" key="1">
    <citation type="submission" date="2021-06" db="EMBL/GenBank/DDBJ databases">
        <authorList>
            <person name="Hodson N. C."/>
            <person name="Mongue J. A."/>
            <person name="Jaron S. K."/>
        </authorList>
    </citation>
    <scope>NUCLEOTIDE SEQUENCE</scope>
</reference>
<evidence type="ECO:0000313" key="1">
    <source>
        <dbReference type="EMBL" id="CAG7826710.1"/>
    </source>
</evidence>